<dbReference type="PROSITE" id="PS50866">
    <property type="entry name" value="GOLD"/>
    <property type="match status" value="1"/>
</dbReference>
<evidence type="ECO:0000313" key="11">
    <source>
        <dbReference type="Proteomes" id="UP000694580"/>
    </source>
</evidence>
<comment type="subcellular location">
    <subcellularLocation>
        <location evidence="1">Endoplasmic reticulum membrane</location>
        <topology evidence="1">Single-pass type I membrane protein</topology>
    </subcellularLocation>
    <subcellularLocation>
        <location evidence="8">Membrane</location>
        <topology evidence="8">Single-pass type I membrane protein</topology>
    </subcellularLocation>
</comment>
<keyword evidence="3 8" id="KW-0812">Transmembrane</keyword>
<gene>
    <name evidence="10" type="primary">LOC114767179</name>
</gene>
<keyword evidence="4" id="KW-0732">Signal</keyword>
<reference evidence="10" key="2">
    <citation type="submission" date="2025-08" db="UniProtKB">
        <authorList>
            <consortium name="Ensembl"/>
        </authorList>
    </citation>
    <scope>IDENTIFICATION</scope>
</reference>
<dbReference type="Proteomes" id="UP000694580">
    <property type="component" value="Chromosome 17"/>
</dbReference>
<dbReference type="SMART" id="SM01190">
    <property type="entry name" value="EMP24_GP25L"/>
    <property type="match status" value="1"/>
</dbReference>
<comment type="similarity">
    <text evidence="2 8">Belongs to the EMP24/GP25L family.</text>
</comment>
<evidence type="ECO:0000256" key="1">
    <source>
        <dbReference type="ARBA" id="ARBA00004115"/>
    </source>
</evidence>
<evidence type="ECO:0000256" key="8">
    <source>
        <dbReference type="RuleBase" id="RU003827"/>
    </source>
</evidence>
<keyword evidence="7" id="KW-0472">Membrane</keyword>
<evidence type="ECO:0000313" key="10">
    <source>
        <dbReference type="Ensembl" id="ENSDCDP00010040157.1"/>
    </source>
</evidence>
<dbReference type="GO" id="GO:0005789">
    <property type="term" value="C:endoplasmic reticulum membrane"/>
    <property type="evidence" value="ECO:0007669"/>
    <property type="project" value="UniProtKB-SubCell"/>
</dbReference>
<dbReference type="PANTHER" id="PTHR22811">
    <property type="entry name" value="TRANSMEMBRANE EMP24 DOMAIN-CONTAINING PROTEIN"/>
    <property type="match status" value="1"/>
</dbReference>
<accession>A0AAY4D3T3</accession>
<dbReference type="GeneID" id="114767179"/>
<sequence>MRGPLCFSILTLIVAQKTEPNLGETGSLFLGSNQYGFAINLPGLGFECFWHFAHQTGHFYLTYMVQWVSGVGGDRHLHVSVLSPQGRMMASSNEPMGQFNFQTQETGFYKMCFGNVVNKYARMQVFVDFGVYYEELDEPIEQRGEDEEVLNTTISSIRDTTNRVKTQLVHMWRHYNYARMKHGADYYLLLSNSNYVKWWSAAQSLVILVAGFLQLSVIRRFFRTDTSKPTC</sequence>
<evidence type="ECO:0000256" key="3">
    <source>
        <dbReference type="ARBA" id="ARBA00022692"/>
    </source>
</evidence>
<keyword evidence="5" id="KW-0256">Endoplasmic reticulum</keyword>
<reference evidence="10 11" key="1">
    <citation type="submission" date="2020-06" db="EMBL/GenBank/DDBJ databases">
        <authorList>
            <consortium name="Wellcome Sanger Institute Data Sharing"/>
        </authorList>
    </citation>
    <scope>NUCLEOTIDE SEQUENCE [LARGE SCALE GENOMIC DNA]</scope>
</reference>
<feature type="domain" description="GOLD" evidence="9">
    <location>
        <begin position="46"/>
        <end position="131"/>
    </location>
</feature>
<keyword evidence="11" id="KW-1185">Reference proteome</keyword>
<evidence type="ECO:0000256" key="6">
    <source>
        <dbReference type="ARBA" id="ARBA00022989"/>
    </source>
</evidence>
<dbReference type="GeneTree" id="ENSGT00390000010961"/>
<dbReference type="Ensembl" id="ENSDCDT00010049993.1">
    <property type="protein sequence ID" value="ENSDCDP00010040157.1"/>
    <property type="gene ID" value="ENSDCDG00010025673.1"/>
</dbReference>
<dbReference type="Pfam" id="PF01105">
    <property type="entry name" value="EMP24_GP25L"/>
    <property type="match status" value="1"/>
</dbReference>
<keyword evidence="6" id="KW-1133">Transmembrane helix</keyword>
<dbReference type="InterPro" id="IPR015720">
    <property type="entry name" value="Emp24-like"/>
</dbReference>
<proteinExistence type="inferred from homology"/>
<name>A0AAY4D3T3_9TELE</name>
<evidence type="ECO:0000256" key="7">
    <source>
        <dbReference type="ARBA" id="ARBA00023136"/>
    </source>
</evidence>
<dbReference type="AlphaFoldDB" id="A0AAY4D3T3"/>
<protein>
    <recommendedName>
        <fullName evidence="9">GOLD domain-containing protein</fullName>
    </recommendedName>
</protein>
<organism evidence="10 11">
    <name type="scientific">Denticeps clupeoides</name>
    <name type="common">denticle herring</name>
    <dbReference type="NCBI Taxonomy" id="299321"/>
    <lineage>
        <taxon>Eukaryota</taxon>
        <taxon>Metazoa</taxon>
        <taxon>Chordata</taxon>
        <taxon>Craniata</taxon>
        <taxon>Vertebrata</taxon>
        <taxon>Euteleostomi</taxon>
        <taxon>Actinopterygii</taxon>
        <taxon>Neopterygii</taxon>
        <taxon>Teleostei</taxon>
        <taxon>Clupei</taxon>
        <taxon>Clupeiformes</taxon>
        <taxon>Denticipitoidei</taxon>
        <taxon>Denticipitidae</taxon>
        <taxon>Denticeps</taxon>
    </lineage>
</organism>
<reference evidence="10" key="3">
    <citation type="submission" date="2025-09" db="UniProtKB">
        <authorList>
            <consortium name="Ensembl"/>
        </authorList>
    </citation>
    <scope>IDENTIFICATION</scope>
</reference>
<dbReference type="InterPro" id="IPR009038">
    <property type="entry name" value="GOLD_dom"/>
</dbReference>
<evidence type="ECO:0000256" key="5">
    <source>
        <dbReference type="ARBA" id="ARBA00022824"/>
    </source>
</evidence>
<evidence type="ECO:0000259" key="9">
    <source>
        <dbReference type="PROSITE" id="PS50866"/>
    </source>
</evidence>
<dbReference type="RefSeq" id="XP_028814592.1">
    <property type="nucleotide sequence ID" value="XM_028958759.1"/>
</dbReference>
<evidence type="ECO:0000256" key="4">
    <source>
        <dbReference type="ARBA" id="ARBA00022729"/>
    </source>
</evidence>
<evidence type="ECO:0000256" key="2">
    <source>
        <dbReference type="ARBA" id="ARBA00007104"/>
    </source>
</evidence>